<feature type="transmembrane region" description="Helical" evidence="6">
    <location>
        <begin position="32"/>
        <end position="48"/>
    </location>
</feature>
<comment type="subcellular location">
    <subcellularLocation>
        <location evidence="1">Membrane</location>
        <topology evidence="1">Multi-pass membrane protein</topology>
    </subcellularLocation>
</comment>
<sequence>MIRRDAVAGVAVAAYLIPQVMAYSAIVNVPPVASLWTALAAIIAYAVLGSSRILSSGPESTIALMTGVAIAPLAASNPDRAVALSAALALCVAGWCLIARVLRAGIIAELLSTPLLVGYLAGGAVLMIVGQLGKVTGTSVDGESIVEQLQSFFSVVGRTQMPTLIVGVATLALILVIITFRPKWPAPLIAVVLATVASVLLHLEAQGVKVVGTVPSGLPMPHLPMVTGEEFKAMIWAGLGIAIVGYSDIMLISRGFPLTPGEGETKADVRADPQQELVAMAGVHAFVGFFSGYPVSASGSRTALAVAGGARSQAYSLVAGLCVVAVLFFAGPLMAGLPSAALGAVVFYAAGKLVSIPDFKRLWAFRRREFFLAIIAMLGTVVIGILQGVLFAIALSLLEMLHRLARPHEGVLGRVPGIPGMHDVADYPDARTIPGCIFYRYDAPLFFANVGDLRERVDRVISVENQAYPQTPVRWFILNVEANVEVDITAADALRELAQELADRGIELGLARVKFDLYEPLDRAGVIDVIGKDMLFATLPVAEEAYLKWAVAQANSGSVEPDLEVVQAAVDSVPAHSLLPWDRPDDEEDDDGPRPNLGPAEARVAVLDPETARPDQPADGAPGDQAAGPVTRRTVEPRLVLSTCT</sequence>
<dbReference type="GO" id="GO:0016020">
    <property type="term" value="C:membrane"/>
    <property type="evidence" value="ECO:0007669"/>
    <property type="project" value="UniProtKB-SubCell"/>
</dbReference>
<feature type="transmembrane region" description="Helical" evidence="6">
    <location>
        <begin position="82"/>
        <end position="102"/>
    </location>
</feature>
<feature type="transmembrane region" description="Helical" evidence="6">
    <location>
        <begin position="60"/>
        <end position="76"/>
    </location>
</feature>
<dbReference type="Pfam" id="PF00916">
    <property type="entry name" value="Sulfate_transp"/>
    <property type="match status" value="1"/>
</dbReference>
<evidence type="ECO:0000313" key="8">
    <source>
        <dbReference type="EMBL" id="MBL0003667.1"/>
    </source>
</evidence>
<feature type="transmembrane region" description="Helical" evidence="6">
    <location>
        <begin position="316"/>
        <end position="349"/>
    </location>
</feature>
<evidence type="ECO:0000313" key="9">
    <source>
        <dbReference type="Proteomes" id="UP000886632"/>
    </source>
</evidence>
<keyword evidence="3 6" id="KW-1133">Transmembrane helix</keyword>
<organism evidence="8 9">
    <name type="scientific">Candidatus Phosphoribacter hodrii</name>
    <dbReference type="NCBI Taxonomy" id="2953743"/>
    <lineage>
        <taxon>Bacteria</taxon>
        <taxon>Bacillati</taxon>
        <taxon>Actinomycetota</taxon>
        <taxon>Actinomycetes</taxon>
        <taxon>Micrococcales</taxon>
        <taxon>Dermatophilaceae</taxon>
        <taxon>Candidatus Phosphoribacter</taxon>
    </lineage>
</organism>
<proteinExistence type="predicted"/>
<evidence type="ECO:0000256" key="6">
    <source>
        <dbReference type="SAM" id="Phobius"/>
    </source>
</evidence>
<keyword evidence="2 6" id="KW-0812">Transmembrane</keyword>
<name>A0A9D7T6P7_9MICO</name>
<dbReference type="SUPFAM" id="SSF52091">
    <property type="entry name" value="SpoIIaa-like"/>
    <property type="match status" value="1"/>
</dbReference>
<keyword evidence="4 6" id="KW-0472">Membrane</keyword>
<dbReference type="InterPro" id="IPR011547">
    <property type="entry name" value="SLC26A/SulP_dom"/>
</dbReference>
<feature type="transmembrane region" description="Helical" evidence="6">
    <location>
        <begin position="114"/>
        <end position="133"/>
    </location>
</feature>
<dbReference type="InterPro" id="IPR002645">
    <property type="entry name" value="STAS_dom"/>
</dbReference>
<feature type="transmembrane region" description="Helical" evidence="6">
    <location>
        <begin position="161"/>
        <end position="180"/>
    </location>
</feature>
<dbReference type="InterPro" id="IPR036513">
    <property type="entry name" value="STAS_dom_sf"/>
</dbReference>
<dbReference type="InterPro" id="IPR001902">
    <property type="entry name" value="SLC26A/SulP_fam"/>
</dbReference>
<dbReference type="Gene3D" id="3.30.750.24">
    <property type="entry name" value="STAS domain"/>
    <property type="match status" value="1"/>
</dbReference>
<evidence type="ECO:0000256" key="1">
    <source>
        <dbReference type="ARBA" id="ARBA00004141"/>
    </source>
</evidence>
<feature type="transmembrane region" description="Helical" evidence="6">
    <location>
        <begin position="370"/>
        <end position="398"/>
    </location>
</feature>
<gene>
    <name evidence="8" type="ORF">IPP00_06655</name>
</gene>
<feature type="transmembrane region" description="Helical" evidence="6">
    <location>
        <begin position="277"/>
        <end position="296"/>
    </location>
</feature>
<protein>
    <submittedName>
        <fullName evidence="8">SulP family inorganic anion transporter</fullName>
    </submittedName>
</protein>
<dbReference type="CDD" id="cd07042">
    <property type="entry name" value="STAS_SulP_like_sulfate_transporter"/>
    <property type="match status" value="1"/>
</dbReference>
<feature type="domain" description="STAS" evidence="7">
    <location>
        <begin position="426"/>
        <end position="546"/>
    </location>
</feature>
<comment type="caution">
    <text evidence="8">The sequence shown here is derived from an EMBL/GenBank/DDBJ whole genome shotgun (WGS) entry which is preliminary data.</text>
</comment>
<dbReference type="PROSITE" id="PS50801">
    <property type="entry name" value="STAS"/>
    <property type="match status" value="1"/>
</dbReference>
<evidence type="ECO:0000256" key="2">
    <source>
        <dbReference type="ARBA" id="ARBA00022692"/>
    </source>
</evidence>
<feature type="compositionally biased region" description="Low complexity" evidence="5">
    <location>
        <begin position="614"/>
        <end position="629"/>
    </location>
</feature>
<feature type="transmembrane region" description="Helical" evidence="6">
    <location>
        <begin position="233"/>
        <end position="256"/>
    </location>
</feature>
<dbReference type="AlphaFoldDB" id="A0A9D7T6P7"/>
<reference evidence="8" key="1">
    <citation type="submission" date="2020-10" db="EMBL/GenBank/DDBJ databases">
        <title>Connecting structure to function with the recovery of over 1000 high-quality activated sludge metagenome-assembled genomes encoding full-length rRNA genes using long-read sequencing.</title>
        <authorList>
            <person name="Singleton C.M."/>
            <person name="Petriglieri F."/>
            <person name="Kristensen J.M."/>
            <person name="Kirkegaard R.H."/>
            <person name="Michaelsen T.Y."/>
            <person name="Andersen M.H."/>
            <person name="Karst S.M."/>
            <person name="Dueholm M.S."/>
            <person name="Nielsen P.H."/>
            <person name="Albertsen M."/>
        </authorList>
    </citation>
    <scope>NUCLEOTIDE SEQUENCE</scope>
    <source>
        <strain evidence="8">Ribe_18-Q3-R11-54_MAXAC.001</strain>
    </source>
</reference>
<evidence type="ECO:0000256" key="4">
    <source>
        <dbReference type="ARBA" id="ARBA00023136"/>
    </source>
</evidence>
<dbReference type="GO" id="GO:0055085">
    <property type="term" value="P:transmembrane transport"/>
    <property type="evidence" value="ECO:0007669"/>
    <property type="project" value="InterPro"/>
</dbReference>
<evidence type="ECO:0000256" key="3">
    <source>
        <dbReference type="ARBA" id="ARBA00022989"/>
    </source>
</evidence>
<dbReference type="Pfam" id="PF01740">
    <property type="entry name" value="STAS"/>
    <property type="match status" value="1"/>
</dbReference>
<accession>A0A9D7T6P7</accession>
<dbReference type="Proteomes" id="UP000886632">
    <property type="component" value="Unassembled WGS sequence"/>
</dbReference>
<dbReference type="PANTHER" id="PTHR11814">
    <property type="entry name" value="SULFATE TRANSPORTER"/>
    <property type="match status" value="1"/>
</dbReference>
<feature type="region of interest" description="Disordered" evidence="5">
    <location>
        <begin position="576"/>
        <end position="645"/>
    </location>
</feature>
<dbReference type="EMBL" id="JADKGK010000014">
    <property type="protein sequence ID" value="MBL0003667.1"/>
    <property type="molecule type" value="Genomic_DNA"/>
</dbReference>
<evidence type="ECO:0000256" key="5">
    <source>
        <dbReference type="SAM" id="MobiDB-lite"/>
    </source>
</evidence>
<evidence type="ECO:0000259" key="7">
    <source>
        <dbReference type="PROSITE" id="PS50801"/>
    </source>
</evidence>